<dbReference type="Proteomes" id="UP000256805">
    <property type="component" value="Unassembled WGS sequence"/>
</dbReference>
<name>A0A375JG17_9BURK</name>
<reference evidence="1 2" key="1">
    <citation type="submission" date="2018-01" db="EMBL/GenBank/DDBJ databases">
        <authorList>
            <person name="Gaut B.S."/>
            <person name="Morton B.R."/>
            <person name="Clegg M.T."/>
            <person name="Duvall M.R."/>
        </authorList>
    </citation>
    <scope>NUCLEOTIDE SEQUENCE [LARGE SCALE GENOMIC DNA]</scope>
    <source>
        <strain evidence="1">Cupriavidus taiwanensis cmp 52</strain>
    </source>
</reference>
<evidence type="ECO:0000313" key="1">
    <source>
        <dbReference type="EMBL" id="SPS02556.1"/>
    </source>
</evidence>
<gene>
    <name evidence="1" type="ORF">CBM2634_U160004</name>
</gene>
<sequence length="56" mass="6814">MKEQNLSGHRFFVEWFLRVSVRPKGERFCTKNRTKVSFIFMVSHLFEFCQPCQRIS</sequence>
<evidence type="ECO:0000313" key="2">
    <source>
        <dbReference type="Proteomes" id="UP000256805"/>
    </source>
</evidence>
<protein>
    <submittedName>
        <fullName evidence="1">Uncharacterized protein</fullName>
    </submittedName>
</protein>
<proteinExistence type="predicted"/>
<dbReference type="EMBL" id="OVTA01000079">
    <property type="protein sequence ID" value="SPS02556.1"/>
    <property type="molecule type" value="Genomic_DNA"/>
</dbReference>
<organism evidence="1 2">
    <name type="scientific">Cupriavidus taiwanensis</name>
    <dbReference type="NCBI Taxonomy" id="164546"/>
    <lineage>
        <taxon>Bacteria</taxon>
        <taxon>Pseudomonadati</taxon>
        <taxon>Pseudomonadota</taxon>
        <taxon>Betaproteobacteria</taxon>
        <taxon>Burkholderiales</taxon>
        <taxon>Burkholderiaceae</taxon>
        <taxon>Cupriavidus</taxon>
    </lineage>
</organism>
<dbReference type="AlphaFoldDB" id="A0A375JG17"/>
<accession>A0A375JG17</accession>